<evidence type="ECO:0000313" key="3">
    <source>
        <dbReference type="EMBL" id="MBY6321231.1"/>
    </source>
</evidence>
<evidence type="ECO:0000313" key="4">
    <source>
        <dbReference type="Proteomes" id="UP001520140"/>
    </source>
</evidence>
<feature type="domain" description="CASTOR ACT" evidence="1">
    <location>
        <begin position="61"/>
        <end position="117"/>
    </location>
</feature>
<dbReference type="InterPro" id="IPR049447">
    <property type="entry name" value="A9CJY8-like_N"/>
</dbReference>
<comment type="caution">
    <text evidence="3">The sequence shown here is derived from an EMBL/GenBank/DDBJ whole genome shotgun (WGS) entry which is preliminary data.</text>
</comment>
<evidence type="ECO:0000259" key="2">
    <source>
        <dbReference type="Pfam" id="PF21631"/>
    </source>
</evidence>
<dbReference type="Gene3D" id="3.30.2130.10">
    <property type="entry name" value="VC0802-like"/>
    <property type="match status" value="1"/>
</dbReference>
<reference evidence="3 4" key="1">
    <citation type="submission" date="2020-06" db="EMBL/GenBank/DDBJ databases">
        <title>Taxonomy, biology and ecology of Rhodococcus bacteria occurring in California pistachio and other woody hosts as revealed by genome sequence analyses.</title>
        <authorList>
            <person name="Gai Y."/>
            <person name="Riely B."/>
        </authorList>
    </citation>
    <scope>NUCLEOTIDE SEQUENCE [LARGE SCALE GENOMIC DNA]</scope>
    <source>
        <strain evidence="3 4">BP-284</strain>
    </source>
</reference>
<keyword evidence="4" id="KW-1185">Reference proteome</keyword>
<dbReference type="Pfam" id="PF21631">
    <property type="entry name" value="A9CJY8-like_N"/>
    <property type="match status" value="1"/>
</dbReference>
<feature type="domain" description="A9CJY8-like N-terminal" evidence="2">
    <location>
        <begin position="17"/>
        <end position="53"/>
    </location>
</feature>
<accession>A0ABS7NTA1</accession>
<dbReference type="Proteomes" id="UP001520140">
    <property type="component" value="Unassembled WGS sequence"/>
</dbReference>
<sequence>MNRELPLTALSELDDVFVVARLDPTADVDAHDALSVTRTERELSIVCPRSRVPVGAATDGPWTAFYTDGTIAFDTTGIVAGLTLPLANIQCPVFVISTFDGDLILVPTNRRADAINAWTKSGHTF</sequence>
<organism evidence="3 4">
    <name type="scientific">Rhodococcoides kroppenstedtii</name>
    <dbReference type="NCBI Taxonomy" id="293050"/>
    <lineage>
        <taxon>Bacteria</taxon>
        <taxon>Bacillati</taxon>
        <taxon>Actinomycetota</taxon>
        <taxon>Actinomycetes</taxon>
        <taxon>Mycobacteriales</taxon>
        <taxon>Nocardiaceae</taxon>
        <taxon>Rhodococcoides</taxon>
    </lineage>
</organism>
<dbReference type="EMBL" id="JABUKG010000009">
    <property type="protein sequence ID" value="MBY6321231.1"/>
    <property type="molecule type" value="Genomic_DNA"/>
</dbReference>
<dbReference type="Pfam" id="PF13840">
    <property type="entry name" value="ACT_7"/>
    <property type="match status" value="1"/>
</dbReference>
<evidence type="ECO:0000259" key="1">
    <source>
        <dbReference type="Pfam" id="PF13840"/>
    </source>
</evidence>
<dbReference type="InterPro" id="IPR045865">
    <property type="entry name" value="ACT-like_dom_sf"/>
</dbReference>
<dbReference type="SUPFAM" id="SSF55021">
    <property type="entry name" value="ACT-like"/>
    <property type="match status" value="2"/>
</dbReference>
<gene>
    <name evidence="3" type="ORF">HQ605_10380</name>
</gene>
<dbReference type="RefSeq" id="WP_068103726.1">
    <property type="nucleotide sequence ID" value="NZ_JABUKE010000008.1"/>
</dbReference>
<dbReference type="InterPro" id="IPR027795">
    <property type="entry name" value="CASTOR_ACT_dom"/>
</dbReference>
<protein>
    <submittedName>
        <fullName evidence="3">ACT domain-containing protein</fullName>
    </submittedName>
</protein>
<name>A0ABS7NTA1_9NOCA</name>
<proteinExistence type="predicted"/>